<evidence type="ECO:0000313" key="3">
    <source>
        <dbReference type="WBParaSite" id="PSAMB.scaffold302size58235.g4440.t1"/>
    </source>
</evidence>
<feature type="compositionally biased region" description="Polar residues" evidence="1">
    <location>
        <begin position="53"/>
        <end position="65"/>
    </location>
</feature>
<evidence type="ECO:0000256" key="1">
    <source>
        <dbReference type="SAM" id="MobiDB-lite"/>
    </source>
</evidence>
<dbReference type="WBParaSite" id="PSAMB.scaffold302size58235.g4440.t1">
    <property type="protein sequence ID" value="PSAMB.scaffold302size58235.g4440.t1"/>
    <property type="gene ID" value="PSAMB.scaffold302size58235.g4440"/>
</dbReference>
<reference evidence="3" key="1">
    <citation type="submission" date="2022-11" db="UniProtKB">
        <authorList>
            <consortium name="WormBaseParasite"/>
        </authorList>
    </citation>
    <scope>IDENTIFICATION</scope>
</reference>
<feature type="compositionally biased region" description="Basic and acidic residues" evidence="1">
    <location>
        <begin position="23"/>
        <end position="32"/>
    </location>
</feature>
<organism evidence="2 3">
    <name type="scientific">Plectus sambesii</name>
    <dbReference type="NCBI Taxonomy" id="2011161"/>
    <lineage>
        <taxon>Eukaryota</taxon>
        <taxon>Metazoa</taxon>
        <taxon>Ecdysozoa</taxon>
        <taxon>Nematoda</taxon>
        <taxon>Chromadorea</taxon>
        <taxon>Plectida</taxon>
        <taxon>Plectina</taxon>
        <taxon>Plectoidea</taxon>
        <taxon>Plectidae</taxon>
        <taxon>Plectus</taxon>
    </lineage>
</organism>
<evidence type="ECO:0000313" key="2">
    <source>
        <dbReference type="Proteomes" id="UP000887566"/>
    </source>
</evidence>
<feature type="region of interest" description="Disordered" evidence="1">
    <location>
        <begin position="1"/>
        <end position="200"/>
    </location>
</feature>
<feature type="compositionally biased region" description="Low complexity" evidence="1">
    <location>
        <begin position="160"/>
        <end position="175"/>
    </location>
</feature>
<accession>A0A914W354</accession>
<protein>
    <submittedName>
        <fullName evidence="3">Uncharacterized protein</fullName>
    </submittedName>
</protein>
<feature type="compositionally biased region" description="Low complexity" evidence="1">
    <location>
        <begin position="1"/>
        <end position="15"/>
    </location>
</feature>
<feature type="compositionally biased region" description="Basic and acidic residues" evidence="1">
    <location>
        <begin position="123"/>
        <end position="148"/>
    </location>
</feature>
<keyword evidence="2" id="KW-1185">Reference proteome</keyword>
<sequence length="212" mass="22781">MRRVASAQVRAARQQYRFRHTGKTVDQRDSDGKLIAPSLKKKPMTDRKDSAGSKKNCTTRSSSKPRSAAGASISKPPKSQPEPEPMSKTEMDSLAVEETLPDDRADAGDADDAGAKKPAKSHIKVERQKTDPAIKKKISFRESHERSASLRVRPVKKATSSSPSPSPSSLGSESSLGDEEEAAAALMNSEVSESGHGVDISCVGVIVRDERV</sequence>
<feature type="compositionally biased region" description="Basic and acidic residues" evidence="1">
    <location>
        <begin position="43"/>
        <end position="52"/>
    </location>
</feature>
<proteinExistence type="predicted"/>
<dbReference type="AlphaFoldDB" id="A0A914W354"/>
<name>A0A914W354_9BILA</name>
<dbReference type="Proteomes" id="UP000887566">
    <property type="component" value="Unplaced"/>
</dbReference>